<keyword evidence="3" id="KW-1185">Reference proteome</keyword>
<organism evidence="2 3">
    <name type="scientific">Ancylobacter aquaticus</name>
    <dbReference type="NCBI Taxonomy" id="100"/>
    <lineage>
        <taxon>Bacteria</taxon>
        <taxon>Pseudomonadati</taxon>
        <taxon>Pseudomonadota</taxon>
        <taxon>Alphaproteobacteria</taxon>
        <taxon>Hyphomicrobiales</taxon>
        <taxon>Xanthobacteraceae</taxon>
        <taxon>Ancylobacter</taxon>
    </lineage>
</organism>
<name>A0A4R1IHW9_ANCAQ</name>
<evidence type="ECO:0000313" key="3">
    <source>
        <dbReference type="Proteomes" id="UP000295030"/>
    </source>
</evidence>
<protein>
    <submittedName>
        <fullName evidence="2">Uncharacterized protein</fullName>
    </submittedName>
</protein>
<evidence type="ECO:0000313" key="2">
    <source>
        <dbReference type="EMBL" id="TCK31222.1"/>
    </source>
</evidence>
<reference evidence="2 3" key="1">
    <citation type="submission" date="2019-03" db="EMBL/GenBank/DDBJ databases">
        <title>Genomic Encyclopedia of Type Strains, Phase IV (KMG-IV): sequencing the most valuable type-strain genomes for metagenomic binning, comparative biology and taxonomic classification.</title>
        <authorList>
            <person name="Goeker M."/>
        </authorList>
    </citation>
    <scope>NUCLEOTIDE SEQUENCE [LARGE SCALE GENOMIC DNA]</scope>
    <source>
        <strain evidence="2 3">DSM 101</strain>
    </source>
</reference>
<accession>A0A4R1IHW9</accession>
<feature type="compositionally biased region" description="Basic and acidic residues" evidence="1">
    <location>
        <begin position="36"/>
        <end position="45"/>
    </location>
</feature>
<dbReference type="Proteomes" id="UP000295030">
    <property type="component" value="Unassembled WGS sequence"/>
</dbReference>
<evidence type="ECO:0000256" key="1">
    <source>
        <dbReference type="SAM" id="MobiDB-lite"/>
    </source>
</evidence>
<comment type="caution">
    <text evidence="2">The sequence shown here is derived from an EMBL/GenBank/DDBJ whole genome shotgun (WGS) entry which is preliminary data.</text>
</comment>
<dbReference type="RefSeq" id="WP_131834454.1">
    <property type="nucleotide sequence ID" value="NZ_SMFY01000001.1"/>
</dbReference>
<dbReference type="AlphaFoldDB" id="A0A4R1IHW9"/>
<dbReference type="OrthoDB" id="9919201at2"/>
<dbReference type="EMBL" id="SMFY01000001">
    <property type="protein sequence ID" value="TCK31222.1"/>
    <property type="molecule type" value="Genomic_DNA"/>
</dbReference>
<feature type="region of interest" description="Disordered" evidence="1">
    <location>
        <begin position="18"/>
        <end position="45"/>
    </location>
</feature>
<proteinExistence type="predicted"/>
<gene>
    <name evidence="2" type="ORF">EV667_1328</name>
</gene>
<sequence length="192" mass="20742">MNLRTPTDVDRAIAAARHLHDLRAGQTGTAPARRPSNPDRPADKAPVEFEATDDDRTISTRMTAFRALMTGEDFAAADAAGLAILAMPVGSLSDLAAKHEVMMHAYIDELPDEYRQLFRQFGAEIKAVRPATSALPGMAGRVRSTIRLAKLALDEGESRGDEWNLLDDALDIALTEAEALEDLAFAVDEGKA</sequence>